<organism evidence="1 2">
    <name type="scientific">Jimgerdemannia flammicorona</name>
    <dbReference type="NCBI Taxonomy" id="994334"/>
    <lineage>
        <taxon>Eukaryota</taxon>
        <taxon>Fungi</taxon>
        <taxon>Fungi incertae sedis</taxon>
        <taxon>Mucoromycota</taxon>
        <taxon>Mucoromycotina</taxon>
        <taxon>Endogonomycetes</taxon>
        <taxon>Endogonales</taxon>
        <taxon>Endogonaceae</taxon>
        <taxon>Jimgerdemannia</taxon>
    </lineage>
</organism>
<keyword evidence="2" id="KW-1185">Reference proteome</keyword>
<dbReference type="EMBL" id="RBNI01001342">
    <property type="protein sequence ID" value="RUP50573.1"/>
    <property type="molecule type" value="Genomic_DNA"/>
</dbReference>
<evidence type="ECO:0000313" key="2">
    <source>
        <dbReference type="Proteomes" id="UP000268093"/>
    </source>
</evidence>
<protein>
    <submittedName>
        <fullName evidence="1">Uncharacterized protein</fullName>
    </submittedName>
</protein>
<comment type="caution">
    <text evidence="1">The sequence shown here is derived from an EMBL/GenBank/DDBJ whole genome shotgun (WGS) entry which is preliminary data.</text>
</comment>
<dbReference type="Proteomes" id="UP000268093">
    <property type="component" value="Unassembled WGS sequence"/>
</dbReference>
<sequence>MCLASNRHGSATTLDEFTHRLIDPINEFGRKVSPYNVEHLTLDTQRHRTFFARGIQNKYVGSQVRCHDDDGVAEINLTALRVSDVTIVENLEEEVGDCHGYNGEERILKHEFGKQYAPSRCAFSISSSKTTE</sequence>
<name>A0A433DI92_9FUNG</name>
<proteinExistence type="predicted"/>
<accession>A0A433DI92</accession>
<evidence type="ECO:0000313" key="1">
    <source>
        <dbReference type="EMBL" id="RUP50573.1"/>
    </source>
</evidence>
<reference evidence="1 2" key="1">
    <citation type="journal article" date="2018" name="New Phytol.">
        <title>Phylogenomics of Endogonaceae and evolution of mycorrhizas within Mucoromycota.</title>
        <authorList>
            <person name="Chang Y."/>
            <person name="Desiro A."/>
            <person name="Na H."/>
            <person name="Sandor L."/>
            <person name="Lipzen A."/>
            <person name="Clum A."/>
            <person name="Barry K."/>
            <person name="Grigoriev I.V."/>
            <person name="Martin F.M."/>
            <person name="Stajich J.E."/>
            <person name="Smith M.E."/>
            <person name="Bonito G."/>
            <person name="Spatafora J.W."/>
        </authorList>
    </citation>
    <scope>NUCLEOTIDE SEQUENCE [LARGE SCALE GENOMIC DNA]</scope>
    <source>
        <strain evidence="1 2">GMNB39</strain>
    </source>
</reference>
<gene>
    <name evidence="1" type="ORF">BC936DRAFT_138603</name>
</gene>